<keyword evidence="5 6" id="KW-0694">RNA-binding</keyword>
<evidence type="ECO:0000259" key="10">
    <source>
        <dbReference type="PROSITE" id="PS51309"/>
    </source>
</evidence>
<comment type="similarity">
    <text evidence="2 7">Belongs to the polyadenylate-binding protein type-1 family.</text>
</comment>
<feature type="domain" description="RRM" evidence="9">
    <location>
        <begin position="96"/>
        <end position="178"/>
    </location>
</feature>
<dbReference type="SUPFAM" id="SSF63570">
    <property type="entry name" value="PABC (PABP) domain"/>
    <property type="match status" value="1"/>
</dbReference>
<evidence type="ECO:0000256" key="1">
    <source>
        <dbReference type="ARBA" id="ARBA00004496"/>
    </source>
</evidence>
<keyword evidence="3 7" id="KW-0963">Cytoplasm</keyword>
<comment type="function">
    <text evidence="7">Binds the poly(A) tail of mRNA.</text>
</comment>
<dbReference type="EMBL" id="JAOPGA020001566">
    <property type="protein sequence ID" value="KAL0489533.1"/>
    <property type="molecule type" value="Genomic_DNA"/>
</dbReference>
<protein>
    <recommendedName>
        <fullName evidence="7">Polyadenylate-binding protein</fullName>
        <shortName evidence="7">PABP</shortName>
    </recommendedName>
</protein>
<feature type="compositionally biased region" description="Gly residues" evidence="8">
    <location>
        <begin position="477"/>
        <end position="490"/>
    </location>
</feature>
<dbReference type="PROSITE" id="PS50102">
    <property type="entry name" value="RRM"/>
    <property type="match status" value="4"/>
</dbReference>
<dbReference type="Gene3D" id="1.10.1900.10">
    <property type="entry name" value="c-terminal domain of poly(a) binding protein"/>
    <property type="match status" value="1"/>
</dbReference>
<proteinExistence type="inferred from homology"/>
<dbReference type="InterPro" id="IPR003954">
    <property type="entry name" value="RRM_euk-type"/>
</dbReference>
<gene>
    <name evidence="11" type="ORF">AKO1_008864</name>
    <name evidence="12" type="ORF">AKO1_010470</name>
</gene>
<feature type="compositionally biased region" description="Polar residues" evidence="8">
    <location>
        <begin position="515"/>
        <end position="536"/>
    </location>
</feature>
<dbReference type="InterPro" id="IPR045305">
    <property type="entry name" value="RRM2_I_PABPs"/>
</dbReference>
<evidence type="ECO:0000313" key="13">
    <source>
        <dbReference type="Proteomes" id="UP001431209"/>
    </source>
</evidence>
<evidence type="ECO:0000256" key="2">
    <source>
        <dbReference type="ARBA" id="ARBA00008557"/>
    </source>
</evidence>
<feature type="domain" description="RRM" evidence="9">
    <location>
        <begin position="302"/>
        <end position="379"/>
    </location>
</feature>
<keyword evidence="13" id="KW-1185">Reference proteome</keyword>
<feature type="domain" description="RRM" evidence="9">
    <location>
        <begin position="8"/>
        <end position="86"/>
    </location>
</feature>
<dbReference type="InterPro" id="IPR036053">
    <property type="entry name" value="PABP-dom"/>
</dbReference>
<comment type="caution">
    <text evidence="12">The sequence shown here is derived from an EMBL/GenBank/DDBJ whole genome shotgun (WGS) entry which is preliminary data.</text>
</comment>
<dbReference type="InterPro" id="IPR006515">
    <property type="entry name" value="PABP_1234"/>
</dbReference>
<feature type="compositionally biased region" description="Low complexity" evidence="8">
    <location>
        <begin position="422"/>
        <end position="471"/>
    </location>
</feature>
<dbReference type="CDD" id="cd12379">
    <property type="entry name" value="RRM2_I_PABPs"/>
    <property type="match status" value="1"/>
</dbReference>
<keyword evidence="4" id="KW-0677">Repeat</keyword>
<evidence type="ECO:0000256" key="5">
    <source>
        <dbReference type="ARBA" id="ARBA00022884"/>
    </source>
</evidence>
<dbReference type="FunFam" id="3.30.70.330:FF:000091">
    <property type="entry name" value="Polyadenylate-binding protein"/>
    <property type="match status" value="1"/>
</dbReference>
<dbReference type="EMBL" id="JAOPGA020001391">
    <property type="protein sequence ID" value="KAL0487997.1"/>
    <property type="molecule type" value="Genomic_DNA"/>
</dbReference>
<dbReference type="Gene3D" id="3.30.70.330">
    <property type="match status" value="4"/>
</dbReference>
<dbReference type="PANTHER" id="PTHR24012">
    <property type="entry name" value="RNA BINDING PROTEIN"/>
    <property type="match status" value="1"/>
</dbReference>
<name>A0AAW2ZKM1_9EUKA</name>
<evidence type="ECO:0000256" key="7">
    <source>
        <dbReference type="RuleBase" id="RU362004"/>
    </source>
</evidence>
<dbReference type="InterPro" id="IPR034364">
    <property type="entry name" value="PABP_RRM1"/>
</dbReference>
<feature type="domain" description="RRM" evidence="9">
    <location>
        <begin position="198"/>
        <end position="276"/>
    </location>
</feature>
<dbReference type="NCBIfam" id="TIGR01628">
    <property type="entry name" value="PABP-1234"/>
    <property type="match status" value="1"/>
</dbReference>
<evidence type="ECO:0000256" key="3">
    <source>
        <dbReference type="ARBA" id="ARBA00022490"/>
    </source>
</evidence>
<evidence type="ECO:0000256" key="6">
    <source>
        <dbReference type="PROSITE-ProRule" id="PRU00176"/>
    </source>
</evidence>
<sequence length="635" mass="70324">MNNTYSSGSLYVGDLHADVTEALLFDVFREVGPIASIRVCRDSITRKSLGYGYVNFQNPADAELALDTLNYTTVNSIPIRIMWSQRDPSVRKSGIGNVFIKNLDPTIDNKSLYDTFSAFGNILSCKVETETVKVKGADGEETTQSNGYGFVHFETQEAAEQAIAKVNNMHLNGKQVYVGPFIRRAERLKSDSNDDRYTNVYVKNLDKGVSEQELRDIFVKYGEIQSAVVMTEEGSDASKGFAFINFVDHEAAAAAVEGMKDFELSGKKIFVGRAQKKSERQSQLRDMFEKLKIERLNKYKGVNVYVKNLDDTVDDEMLRKEFAGFGEITSAKVMRDDKDVSKGFGFVCFQNPEDAQKAIGEMSNKMVGTKPLYCALAQRKDQRKQQLEQQYARRPVPNPQMMPGFAPPMGYFGPPMGHMGAPNQRPQGPPQGYYPQPGQMKGGPRAFPQPGRGFPQPMMGQPQQPMNPNMNYAHALGRGGPAPRGRGGVQKGPQVVQGAPQGGMARGGNAPRGGSSANYKFTAATRNRPNEQTPHNQQQLPVPQSPQQPSDDDVFTLENLAQLDEAKLQDVLGERLFPLVQAQEKDLAPKITGMLLDMDVADILHLIESQDALRDKIAEARLVLEDHAKHEQESS</sequence>
<dbReference type="GO" id="GO:0005737">
    <property type="term" value="C:cytoplasm"/>
    <property type="evidence" value="ECO:0007669"/>
    <property type="project" value="UniProtKB-SubCell"/>
</dbReference>
<dbReference type="PROSITE" id="PS51309">
    <property type="entry name" value="PABC"/>
    <property type="match status" value="1"/>
</dbReference>
<dbReference type="CDD" id="cd12378">
    <property type="entry name" value="RRM1_I_PABPs"/>
    <property type="match status" value="1"/>
</dbReference>
<reference evidence="12 13" key="1">
    <citation type="submission" date="2024-03" db="EMBL/GenBank/DDBJ databases">
        <title>The Acrasis kona genome and developmental transcriptomes reveal deep origins of eukaryotic multicellular pathways.</title>
        <authorList>
            <person name="Sheikh S."/>
            <person name="Fu C.-J."/>
            <person name="Brown M.W."/>
            <person name="Baldauf S.L."/>
        </authorList>
    </citation>
    <scope>NUCLEOTIDE SEQUENCE [LARGE SCALE GENOMIC DNA]</scope>
    <source>
        <strain evidence="12 13">ATCC MYA-3509</strain>
    </source>
</reference>
<feature type="region of interest" description="Disordered" evidence="8">
    <location>
        <begin position="420"/>
        <end position="552"/>
    </location>
</feature>
<dbReference type="Pfam" id="PF00076">
    <property type="entry name" value="RRM_1"/>
    <property type="match status" value="4"/>
</dbReference>
<dbReference type="FunFam" id="3.30.70.330:FF:000234">
    <property type="entry name" value="Polyadenylate-binding protein 5"/>
    <property type="match status" value="1"/>
</dbReference>
<evidence type="ECO:0000256" key="8">
    <source>
        <dbReference type="SAM" id="MobiDB-lite"/>
    </source>
</evidence>
<evidence type="ECO:0000313" key="12">
    <source>
        <dbReference type="EMBL" id="KAL0489533.1"/>
    </source>
</evidence>
<dbReference type="FunFam" id="3.30.70.330:FF:000003">
    <property type="entry name" value="Polyadenylate-binding protein"/>
    <property type="match status" value="1"/>
</dbReference>
<comment type="subcellular location">
    <subcellularLocation>
        <location evidence="1 7">Cytoplasm</location>
    </subcellularLocation>
</comment>
<evidence type="ECO:0000259" key="9">
    <source>
        <dbReference type="PROSITE" id="PS50102"/>
    </source>
</evidence>
<dbReference type="Pfam" id="PF00658">
    <property type="entry name" value="MLLE"/>
    <property type="match status" value="1"/>
</dbReference>
<dbReference type="GO" id="GO:0003723">
    <property type="term" value="F:RNA binding"/>
    <property type="evidence" value="ECO:0007669"/>
    <property type="project" value="UniProtKB-UniRule"/>
</dbReference>
<organism evidence="12 13">
    <name type="scientific">Acrasis kona</name>
    <dbReference type="NCBI Taxonomy" id="1008807"/>
    <lineage>
        <taxon>Eukaryota</taxon>
        <taxon>Discoba</taxon>
        <taxon>Heterolobosea</taxon>
        <taxon>Tetramitia</taxon>
        <taxon>Eutetramitia</taxon>
        <taxon>Acrasidae</taxon>
        <taxon>Acrasis</taxon>
    </lineage>
</organism>
<evidence type="ECO:0000256" key="4">
    <source>
        <dbReference type="ARBA" id="ARBA00022737"/>
    </source>
</evidence>
<dbReference type="InterPro" id="IPR002004">
    <property type="entry name" value="PABP_HYD_C"/>
</dbReference>
<dbReference type="Proteomes" id="UP001431209">
    <property type="component" value="Unassembled WGS sequence"/>
</dbReference>
<dbReference type="SMART" id="SM00361">
    <property type="entry name" value="RRM_1"/>
    <property type="match status" value="3"/>
</dbReference>
<accession>A0AAW2ZKM1</accession>
<dbReference type="SMART" id="SM00517">
    <property type="entry name" value="PolyA"/>
    <property type="match status" value="1"/>
</dbReference>
<dbReference type="SUPFAM" id="SSF54928">
    <property type="entry name" value="RNA-binding domain, RBD"/>
    <property type="match status" value="2"/>
</dbReference>
<dbReference type="CDD" id="cd12381">
    <property type="entry name" value="RRM4_I_PABPs"/>
    <property type="match status" value="1"/>
</dbReference>
<dbReference type="InterPro" id="IPR012677">
    <property type="entry name" value="Nucleotide-bd_a/b_plait_sf"/>
</dbReference>
<dbReference type="AlphaFoldDB" id="A0AAW2ZKM1"/>
<evidence type="ECO:0000313" key="11">
    <source>
        <dbReference type="EMBL" id="KAL0487997.1"/>
    </source>
</evidence>
<feature type="compositionally biased region" description="Low complexity" evidence="8">
    <location>
        <begin position="537"/>
        <end position="549"/>
    </location>
</feature>
<dbReference type="InterPro" id="IPR035979">
    <property type="entry name" value="RBD_domain_sf"/>
</dbReference>
<feature type="domain" description="PABC" evidence="10">
    <location>
        <begin position="552"/>
        <end position="629"/>
    </location>
</feature>
<dbReference type="SMART" id="SM00360">
    <property type="entry name" value="RRM"/>
    <property type="match status" value="4"/>
</dbReference>
<dbReference type="InterPro" id="IPR000504">
    <property type="entry name" value="RRM_dom"/>
</dbReference>